<organism evidence="1">
    <name type="scientific">Anguilla anguilla</name>
    <name type="common">European freshwater eel</name>
    <name type="synonym">Muraena anguilla</name>
    <dbReference type="NCBI Taxonomy" id="7936"/>
    <lineage>
        <taxon>Eukaryota</taxon>
        <taxon>Metazoa</taxon>
        <taxon>Chordata</taxon>
        <taxon>Craniata</taxon>
        <taxon>Vertebrata</taxon>
        <taxon>Euteleostomi</taxon>
        <taxon>Actinopterygii</taxon>
        <taxon>Neopterygii</taxon>
        <taxon>Teleostei</taxon>
        <taxon>Anguilliformes</taxon>
        <taxon>Anguillidae</taxon>
        <taxon>Anguilla</taxon>
    </lineage>
</organism>
<sequence>MYSANFYTDHPWSTLMIRLGLVHIAHLPGGKTYAQKPSYSHRNFHWKSFSTFLQIGQPSCPLN</sequence>
<dbReference type="EMBL" id="GBXM01032737">
    <property type="protein sequence ID" value="JAH75840.1"/>
    <property type="molecule type" value="Transcribed_RNA"/>
</dbReference>
<reference evidence="1" key="2">
    <citation type="journal article" date="2015" name="Fish Shellfish Immunol.">
        <title>Early steps in the European eel (Anguilla anguilla)-Vibrio vulnificus interaction in the gills: Role of the RtxA13 toxin.</title>
        <authorList>
            <person name="Callol A."/>
            <person name="Pajuelo D."/>
            <person name="Ebbesson L."/>
            <person name="Teles M."/>
            <person name="MacKenzie S."/>
            <person name="Amaro C."/>
        </authorList>
    </citation>
    <scope>NUCLEOTIDE SEQUENCE</scope>
</reference>
<accession>A0A0E9VEH3</accession>
<protein>
    <submittedName>
        <fullName evidence="1">Uncharacterized protein</fullName>
    </submittedName>
</protein>
<proteinExistence type="predicted"/>
<evidence type="ECO:0000313" key="1">
    <source>
        <dbReference type="EMBL" id="JAH75840.1"/>
    </source>
</evidence>
<reference evidence="1" key="1">
    <citation type="submission" date="2014-11" db="EMBL/GenBank/DDBJ databases">
        <authorList>
            <person name="Amaro Gonzalez C."/>
        </authorList>
    </citation>
    <scope>NUCLEOTIDE SEQUENCE</scope>
</reference>
<dbReference type="AlphaFoldDB" id="A0A0E9VEH3"/>
<name>A0A0E9VEH3_ANGAN</name>